<gene>
    <name evidence="2" type="ORF">ES724_07775</name>
</gene>
<name>A0A5C6ZVU1_9FLAO</name>
<evidence type="ECO:0000256" key="1">
    <source>
        <dbReference type="SAM" id="SignalP"/>
    </source>
</evidence>
<dbReference type="RefSeq" id="WP_146931819.1">
    <property type="nucleotide sequence ID" value="NZ_CBCSHZ010000005.1"/>
</dbReference>
<proteinExistence type="predicted"/>
<evidence type="ECO:0000313" key="2">
    <source>
        <dbReference type="EMBL" id="TXD94156.1"/>
    </source>
</evidence>
<dbReference type="OrthoDB" id="978645at2"/>
<evidence type="ECO:0000313" key="3">
    <source>
        <dbReference type="Proteomes" id="UP000321367"/>
    </source>
</evidence>
<dbReference type="Gene3D" id="2.40.160.20">
    <property type="match status" value="1"/>
</dbReference>
<organism evidence="2 3">
    <name type="scientific">Gillisia hiemivivida</name>
    <dbReference type="NCBI Taxonomy" id="291190"/>
    <lineage>
        <taxon>Bacteria</taxon>
        <taxon>Pseudomonadati</taxon>
        <taxon>Bacteroidota</taxon>
        <taxon>Flavobacteriia</taxon>
        <taxon>Flavobacteriales</taxon>
        <taxon>Flavobacteriaceae</taxon>
        <taxon>Gillisia</taxon>
    </lineage>
</organism>
<dbReference type="Proteomes" id="UP000321367">
    <property type="component" value="Unassembled WGS sequence"/>
</dbReference>
<keyword evidence="3" id="KW-1185">Reference proteome</keyword>
<evidence type="ECO:0008006" key="4">
    <source>
        <dbReference type="Google" id="ProtNLM"/>
    </source>
</evidence>
<reference evidence="2 3" key="1">
    <citation type="submission" date="2019-08" db="EMBL/GenBank/DDBJ databases">
        <title>Genome sequence of Gillisia hiemivivida IC154 (type strain).</title>
        <authorList>
            <person name="Bowman J.P."/>
        </authorList>
    </citation>
    <scope>NUCLEOTIDE SEQUENCE [LARGE SCALE GENOMIC DNA]</scope>
    <source>
        <strain evidence="2 3">IC154</strain>
    </source>
</reference>
<protein>
    <recommendedName>
        <fullName evidence="4">Porin family protein</fullName>
    </recommendedName>
</protein>
<dbReference type="AlphaFoldDB" id="A0A5C6ZVU1"/>
<feature type="signal peptide" evidence="1">
    <location>
        <begin position="1"/>
        <end position="20"/>
    </location>
</feature>
<keyword evidence="1" id="KW-0732">Signal</keyword>
<dbReference type="InterPro" id="IPR011250">
    <property type="entry name" value="OMP/PagP_B-barrel"/>
</dbReference>
<sequence>MKKLILMAIFALGATVATNAQTISENALGLRLGGGNGTGAEISYQRAVGGNNNRLEFDLGWRNDNNNYDAIKLAALYQWVWNIEGGFNWYVGAGGGVGSVSDSRDVYDDNTFIFLAGDIGIEYNFDIPLLISLDFRPEIGFYNDNYKNNRGLNDFSPDIALGLRYQF</sequence>
<dbReference type="EMBL" id="VORY01000006">
    <property type="protein sequence ID" value="TXD94156.1"/>
    <property type="molecule type" value="Genomic_DNA"/>
</dbReference>
<comment type="caution">
    <text evidence="2">The sequence shown here is derived from an EMBL/GenBank/DDBJ whole genome shotgun (WGS) entry which is preliminary data.</text>
</comment>
<feature type="chain" id="PRO_5022795297" description="Porin family protein" evidence="1">
    <location>
        <begin position="21"/>
        <end position="167"/>
    </location>
</feature>
<dbReference type="SUPFAM" id="SSF56925">
    <property type="entry name" value="OMPA-like"/>
    <property type="match status" value="1"/>
</dbReference>
<accession>A0A5C6ZVU1</accession>